<name>A0A6A6IIK6_9PLEO</name>
<evidence type="ECO:0000256" key="1">
    <source>
        <dbReference type="SAM" id="MobiDB-lite"/>
    </source>
</evidence>
<proteinExistence type="predicted"/>
<feature type="compositionally biased region" description="Basic and acidic residues" evidence="1">
    <location>
        <begin position="1"/>
        <end position="30"/>
    </location>
</feature>
<organism evidence="2 3">
    <name type="scientific">Trematosphaeria pertusa</name>
    <dbReference type="NCBI Taxonomy" id="390896"/>
    <lineage>
        <taxon>Eukaryota</taxon>
        <taxon>Fungi</taxon>
        <taxon>Dikarya</taxon>
        <taxon>Ascomycota</taxon>
        <taxon>Pezizomycotina</taxon>
        <taxon>Dothideomycetes</taxon>
        <taxon>Pleosporomycetidae</taxon>
        <taxon>Pleosporales</taxon>
        <taxon>Massarineae</taxon>
        <taxon>Trematosphaeriaceae</taxon>
        <taxon>Trematosphaeria</taxon>
    </lineage>
</organism>
<sequence length="434" mass="47969">MEHHQHDVKMEHQPHDVKTERQQHSDKTERQQPSVKMEPQQHGIKMERQQHGVKMERQHGDDLERQQHGIKMEPQQHGVGFAFALPSRDPRLLVTERGASRQRTRFLPQQRAYHGKTQYQLSFLKTLSGVLPATAFTKFVVLVMEFGPSKALGLESIGGGHTLVAAHAEAFAGTNQQSVLLSQHARLAAQSLHPLYIALLSYHMGAPINAANTACAHRWKPPAASLSPNPSDLSNFRIEGDSGDVMEDHRITFVWEANAGGYTLGTLSGSHNIFPPGGSTPRELTVIQASGQEKGRPQAPLAVLYDAKSVACYYTSPQDLDVVRNSITLDFQAVNFTDTLLCTALSEEEAECLNLPDLLTSFPILDYEQHFHRLLFREDSLAAMGAELDGFALPSGPHAVPPSADSAVRERVLAWQMDNDAHSARAGLSYFSEI</sequence>
<protein>
    <submittedName>
        <fullName evidence="2">Uncharacterized protein</fullName>
    </submittedName>
</protein>
<dbReference type="GeneID" id="54580184"/>
<reference evidence="2" key="1">
    <citation type="journal article" date="2020" name="Stud. Mycol.">
        <title>101 Dothideomycetes genomes: a test case for predicting lifestyles and emergence of pathogens.</title>
        <authorList>
            <person name="Haridas S."/>
            <person name="Albert R."/>
            <person name="Binder M."/>
            <person name="Bloem J."/>
            <person name="Labutti K."/>
            <person name="Salamov A."/>
            <person name="Andreopoulos B."/>
            <person name="Baker S."/>
            <person name="Barry K."/>
            <person name="Bills G."/>
            <person name="Bluhm B."/>
            <person name="Cannon C."/>
            <person name="Castanera R."/>
            <person name="Culley D."/>
            <person name="Daum C."/>
            <person name="Ezra D."/>
            <person name="Gonzalez J."/>
            <person name="Henrissat B."/>
            <person name="Kuo A."/>
            <person name="Liang C."/>
            <person name="Lipzen A."/>
            <person name="Lutzoni F."/>
            <person name="Magnuson J."/>
            <person name="Mondo S."/>
            <person name="Nolan M."/>
            <person name="Ohm R."/>
            <person name="Pangilinan J."/>
            <person name="Park H.-J."/>
            <person name="Ramirez L."/>
            <person name="Alfaro M."/>
            <person name="Sun H."/>
            <person name="Tritt A."/>
            <person name="Yoshinaga Y."/>
            <person name="Zwiers L.-H."/>
            <person name="Turgeon B."/>
            <person name="Goodwin S."/>
            <person name="Spatafora J."/>
            <person name="Crous P."/>
            <person name="Grigoriev I."/>
        </authorList>
    </citation>
    <scope>NUCLEOTIDE SEQUENCE</scope>
    <source>
        <strain evidence="2">CBS 122368</strain>
    </source>
</reference>
<evidence type="ECO:0000313" key="2">
    <source>
        <dbReference type="EMBL" id="KAF2249393.1"/>
    </source>
</evidence>
<dbReference type="AlphaFoldDB" id="A0A6A6IIK6"/>
<evidence type="ECO:0000313" key="3">
    <source>
        <dbReference type="Proteomes" id="UP000800094"/>
    </source>
</evidence>
<dbReference type="EMBL" id="ML987195">
    <property type="protein sequence ID" value="KAF2249393.1"/>
    <property type="molecule type" value="Genomic_DNA"/>
</dbReference>
<keyword evidence="3" id="KW-1185">Reference proteome</keyword>
<dbReference type="Proteomes" id="UP000800094">
    <property type="component" value="Unassembled WGS sequence"/>
</dbReference>
<dbReference type="RefSeq" id="XP_033684397.1">
    <property type="nucleotide sequence ID" value="XM_033826854.1"/>
</dbReference>
<accession>A0A6A6IIK6</accession>
<dbReference type="OrthoDB" id="3932667at2759"/>
<feature type="region of interest" description="Disordered" evidence="1">
    <location>
        <begin position="1"/>
        <end position="44"/>
    </location>
</feature>
<gene>
    <name evidence="2" type="ORF">BU26DRAFT_505431</name>
</gene>